<comment type="caution">
    <text evidence="1">The sequence shown here is derived from an EMBL/GenBank/DDBJ whole genome shotgun (WGS) entry which is preliminary data.</text>
</comment>
<dbReference type="AlphaFoldDB" id="A0A2J0Q8K1"/>
<protein>
    <submittedName>
        <fullName evidence="1">Uncharacterized protein</fullName>
    </submittedName>
</protein>
<sequence>MTLKLAENGCIQKFLLSQPESGMGYQEIKLKLRDGREIPNLVVVNAELIEIPDEYGNVMEDDIQAVYFKIV</sequence>
<dbReference type="EMBL" id="PCXQ01000001">
    <property type="protein sequence ID" value="PJE51596.1"/>
    <property type="molecule type" value="Genomic_DNA"/>
</dbReference>
<evidence type="ECO:0000313" key="2">
    <source>
        <dbReference type="Proteomes" id="UP000228496"/>
    </source>
</evidence>
<reference evidence="1 2" key="1">
    <citation type="submission" date="2017-09" db="EMBL/GenBank/DDBJ databases">
        <title>Depth-based differentiation of microbial function through sediment-hosted aquifers and enrichment of novel symbionts in the deep terrestrial subsurface.</title>
        <authorList>
            <person name="Probst A.J."/>
            <person name="Ladd B."/>
            <person name="Jarett J.K."/>
            <person name="Geller-Mcgrath D.E."/>
            <person name="Sieber C.M."/>
            <person name="Emerson J.B."/>
            <person name="Anantharaman K."/>
            <person name="Thomas B.C."/>
            <person name="Malmstrom R."/>
            <person name="Stieglmeier M."/>
            <person name="Klingl A."/>
            <person name="Woyke T."/>
            <person name="Ryan C.M."/>
            <person name="Banfield J.F."/>
        </authorList>
    </citation>
    <scope>NUCLEOTIDE SEQUENCE [LARGE SCALE GENOMIC DNA]</scope>
    <source>
        <strain evidence="1">CG10_big_fil_rev_8_21_14_0_10_36_16</strain>
    </source>
</reference>
<accession>A0A2J0Q8K1</accession>
<evidence type="ECO:0000313" key="1">
    <source>
        <dbReference type="EMBL" id="PJE51596.1"/>
    </source>
</evidence>
<dbReference type="Proteomes" id="UP000228496">
    <property type="component" value="Unassembled WGS sequence"/>
</dbReference>
<proteinExistence type="predicted"/>
<organism evidence="1 2">
    <name type="scientific">Candidatus Yanofskybacteria bacterium CG10_big_fil_rev_8_21_14_0_10_36_16</name>
    <dbReference type="NCBI Taxonomy" id="1975096"/>
    <lineage>
        <taxon>Bacteria</taxon>
        <taxon>Candidatus Yanofskyibacteriota</taxon>
    </lineage>
</organism>
<gene>
    <name evidence="1" type="ORF">COV29_00345</name>
</gene>
<name>A0A2J0Q8K1_9BACT</name>